<dbReference type="Gene3D" id="1.20.144.10">
    <property type="entry name" value="Phosphatidic acid phosphatase type 2/haloperoxidase"/>
    <property type="match status" value="1"/>
</dbReference>
<evidence type="ECO:0000256" key="1">
    <source>
        <dbReference type="SAM" id="Phobius"/>
    </source>
</evidence>
<feature type="transmembrane region" description="Helical" evidence="1">
    <location>
        <begin position="124"/>
        <end position="141"/>
    </location>
</feature>
<evidence type="ECO:0000313" key="3">
    <source>
        <dbReference type="EMBL" id="SFV85266.1"/>
    </source>
</evidence>
<dbReference type="GO" id="GO:0005886">
    <property type="term" value="C:plasma membrane"/>
    <property type="evidence" value="ECO:0007669"/>
    <property type="project" value="InterPro"/>
</dbReference>
<dbReference type="PANTHER" id="PTHR14969:SF13">
    <property type="entry name" value="AT30094P"/>
    <property type="match status" value="1"/>
</dbReference>
<reference evidence="3" key="1">
    <citation type="submission" date="2016-10" db="EMBL/GenBank/DDBJ databases">
        <authorList>
            <person name="de Groot N.N."/>
        </authorList>
    </citation>
    <scope>NUCLEOTIDE SEQUENCE</scope>
</reference>
<dbReference type="SMART" id="SM00014">
    <property type="entry name" value="acidPPc"/>
    <property type="match status" value="1"/>
</dbReference>
<dbReference type="AlphaFoldDB" id="A0A1W1DUF7"/>
<dbReference type="CDD" id="cd03385">
    <property type="entry name" value="PAP2_BcrC_like"/>
    <property type="match status" value="1"/>
</dbReference>
<keyword evidence="1" id="KW-0472">Membrane</keyword>
<dbReference type="EMBL" id="FPHY01000019">
    <property type="protein sequence ID" value="SFV85266.1"/>
    <property type="molecule type" value="Genomic_DNA"/>
</dbReference>
<sequence>MLERKLNRDLFLYINTFAGKNTYLDAIGVGFGEYFLYVLIAFVVYIYFVMKNKNEAIFAFLSVVLALLINYIIGLVYFHNRPFMDGIGVTLKTHVADSSFPSDHTTFIFAIISSLLLFKPTRKIAAILLPFGIISSFARVFEGVHYPLDIVGAIIVGLISALIIYKIKYRINCDIFKIKNNGVPL</sequence>
<dbReference type="InterPro" id="IPR036938">
    <property type="entry name" value="PAP2/HPO_sf"/>
</dbReference>
<feature type="transmembrane region" description="Helical" evidence="1">
    <location>
        <begin position="147"/>
        <end position="167"/>
    </location>
</feature>
<keyword evidence="1" id="KW-1133">Transmembrane helix</keyword>
<dbReference type="InterPro" id="IPR033879">
    <property type="entry name" value="UPP_Pase"/>
</dbReference>
<dbReference type="GO" id="GO:0050380">
    <property type="term" value="F:undecaprenyl-diphosphatase activity"/>
    <property type="evidence" value="ECO:0007669"/>
    <property type="project" value="InterPro"/>
</dbReference>
<protein>
    <submittedName>
        <fullName evidence="3">Bacitracin transport permease protein BCRC</fullName>
    </submittedName>
</protein>
<organism evidence="3">
    <name type="scientific">hydrothermal vent metagenome</name>
    <dbReference type="NCBI Taxonomy" id="652676"/>
    <lineage>
        <taxon>unclassified sequences</taxon>
        <taxon>metagenomes</taxon>
        <taxon>ecological metagenomes</taxon>
    </lineage>
</organism>
<name>A0A1W1DUF7_9ZZZZ</name>
<dbReference type="InterPro" id="IPR000326">
    <property type="entry name" value="PAP2/HPO"/>
</dbReference>
<feature type="transmembrane region" description="Helical" evidence="1">
    <location>
        <begin position="34"/>
        <end position="50"/>
    </location>
</feature>
<dbReference type="Pfam" id="PF01569">
    <property type="entry name" value="PAP2"/>
    <property type="match status" value="1"/>
</dbReference>
<dbReference type="PANTHER" id="PTHR14969">
    <property type="entry name" value="SPHINGOSINE-1-PHOSPHATE PHOSPHOHYDROLASE"/>
    <property type="match status" value="1"/>
</dbReference>
<accession>A0A1W1DUF7</accession>
<feature type="transmembrane region" description="Helical" evidence="1">
    <location>
        <begin position="57"/>
        <end position="78"/>
    </location>
</feature>
<feature type="domain" description="Phosphatidic acid phosphatase type 2/haloperoxidase" evidence="2">
    <location>
        <begin position="55"/>
        <end position="165"/>
    </location>
</feature>
<gene>
    <name evidence="3" type="ORF">MNB_SUP05-SYMBIONT-4-256</name>
</gene>
<feature type="transmembrane region" description="Helical" evidence="1">
    <location>
        <begin position="98"/>
        <end position="117"/>
    </location>
</feature>
<evidence type="ECO:0000259" key="2">
    <source>
        <dbReference type="SMART" id="SM00014"/>
    </source>
</evidence>
<proteinExistence type="predicted"/>
<keyword evidence="1" id="KW-0812">Transmembrane</keyword>
<dbReference type="SUPFAM" id="SSF48317">
    <property type="entry name" value="Acid phosphatase/Vanadium-dependent haloperoxidase"/>
    <property type="match status" value="1"/>
</dbReference>